<protein>
    <submittedName>
        <fullName evidence="3">CapA family protein</fullName>
    </submittedName>
</protein>
<dbReference type="AlphaFoldDB" id="A0A8J6HYA3"/>
<dbReference type="InterPro" id="IPR019079">
    <property type="entry name" value="Capsule_synth_CapA"/>
</dbReference>
<organism evidence="3 4">
    <name type="scientific">Capillibacterium thermochitinicola</name>
    <dbReference type="NCBI Taxonomy" id="2699427"/>
    <lineage>
        <taxon>Bacteria</taxon>
        <taxon>Bacillati</taxon>
        <taxon>Bacillota</taxon>
        <taxon>Capillibacterium</taxon>
    </lineage>
</organism>
<dbReference type="InterPro" id="IPR052169">
    <property type="entry name" value="CW_Biosynth-Accessory"/>
</dbReference>
<sequence>MFSRRVAATSISQGDYRYPLLKVAPILRRATLAMANLEGPLSDRGKQLNMFRGDPRFLEGIRYTGIDLVSLANNHIMDYGTVAFLDTMERLTAAGVMYVGAGTNLTKARQGRLLNLGGVKVGFLAYTELGPGFTYTRVPQHWAATDELPGVAPARAD</sequence>
<dbReference type="PANTHER" id="PTHR33393:SF13">
    <property type="entry name" value="PGA BIOSYNTHESIS PROTEIN CAPA"/>
    <property type="match status" value="1"/>
</dbReference>
<dbReference type="Gene3D" id="3.60.21.10">
    <property type="match status" value="1"/>
</dbReference>
<dbReference type="Proteomes" id="UP000657177">
    <property type="component" value="Unassembled WGS sequence"/>
</dbReference>
<evidence type="ECO:0000313" key="4">
    <source>
        <dbReference type="Proteomes" id="UP000657177"/>
    </source>
</evidence>
<proteinExistence type="inferred from homology"/>
<evidence type="ECO:0000313" key="3">
    <source>
        <dbReference type="EMBL" id="MBA2133767.1"/>
    </source>
</evidence>
<dbReference type="PANTHER" id="PTHR33393">
    <property type="entry name" value="POLYGLUTAMINE SYNTHESIS ACCESSORY PROTEIN RV0574C-RELATED"/>
    <property type="match status" value="1"/>
</dbReference>
<dbReference type="EMBL" id="JAAKDE010000019">
    <property type="protein sequence ID" value="MBA2133767.1"/>
    <property type="molecule type" value="Genomic_DNA"/>
</dbReference>
<comment type="similarity">
    <text evidence="1">Belongs to the CapA family.</text>
</comment>
<gene>
    <name evidence="3" type="ORF">G5B42_09510</name>
</gene>
<evidence type="ECO:0000256" key="1">
    <source>
        <dbReference type="ARBA" id="ARBA00005662"/>
    </source>
</evidence>
<evidence type="ECO:0000259" key="2">
    <source>
        <dbReference type="SMART" id="SM00854"/>
    </source>
</evidence>
<reference evidence="3" key="1">
    <citation type="submission" date="2020-06" db="EMBL/GenBank/DDBJ databases">
        <title>Novel chitinolytic bacterium.</title>
        <authorList>
            <person name="Ungkulpasvich U."/>
            <person name="Kosugi A."/>
            <person name="Uke A."/>
        </authorList>
    </citation>
    <scope>NUCLEOTIDE SEQUENCE</scope>
    <source>
        <strain evidence="3">UUS1-1</strain>
    </source>
</reference>
<name>A0A8J6HYA3_9FIRM</name>
<dbReference type="SUPFAM" id="SSF56300">
    <property type="entry name" value="Metallo-dependent phosphatases"/>
    <property type="match status" value="1"/>
</dbReference>
<comment type="caution">
    <text evidence="3">The sequence shown here is derived from an EMBL/GenBank/DDBJ whole genome shotgun (WGS) entry which is preliminary data.</text>
</comment>
<dbReference type="Pfam" id="PF09587">
    <property type="entry name" value="PGA_cap"/>
    <property type="match status" value="1"/>
</dbReference>
<dbReference type="SMART" id="SM00854">
    <property type="entry name" value="PGA_cap"/>
    <property type="match status" value="1"/>
</dbReference>
<feature type="domain" description="Capsule synthesis protein CapA" evidence="2">
    <location>
        <begin position="1"/>
        <end position="157"/>
    </location>
</feature>
<dbReference type="InterPro" id="IPR029052">
    <property type="entry name" value="Metallo-depent_PP-like"/>
</dbReference>
<accession>A0A8J6HYA3</accession>
<keyword evidence="4" id="KW-1185">Reference proteome</keyword>